<dbReference type="KEGG" id="dvn:HQ394_15250"/>
<feature type="compositionally biased region" description="Basic and acidic residues" evidence="1">
    <location>
        <begin position="17"/>
        <end position="26"/>
    </location>
</feature>
<dbReference type="Proteomes" id="UP000516369">
    <property type="component" value="Chromosome"/>
</dbReference>
<proteinExistence type="predicted"/>
<reference evidence="2 3" key="1">
    <citation type="submission" date="2020-05" db="EMBL/GenBank/DDBJ databases">
        <title>Complete closed genome sequence of Defluviicoccus vanus.</title>
        <authorList>
            <person name="Bessarab I."/>
            <person name="Arumugam K."/>
            <person name="Maszenan A.M."/>
            <person name="Seviour R.J."/>
            <person name="Williams R.B."/>
        </authorList>
    </citation>
    <scope>NUCLEOTIDE SEQUENCE [LARGE SCALE GENOMIC DNA]</scope>
    <source>
        <strain evidence="2 3">Ben 114</strain>
    </source>
</reference>
<evidence type="ECO:0000313" key="2">
    <source>
        <dbReference type="EMBL" id="QNT70435.1"/>
    </source>
</evidence>
<evidence type="ECO:0000256" key="1">
    <source>
        <dbReference type="SAM" id="MobiDB-lite"/>
    </source>
</evidence>
<protein>
    <submittedName>
        <fullName evidence="2">Uncharacterized protein</fullName>
    </submittedName>
</protein>
<keyword evidence="3" id="KW-1185">Reference proteome</keyword>
<dbReference type="RefSeq" id="WP_190260914.1">
    <property type="nucleotide sequence ID" value="NZ_CP053923.1"/>
</dbReference>
<dbReference type="EMBL" id="CP053923">
    <property type="protein sequence ID" value="QNT70435.1"/>
    <property type="molecule type" value="Genomic_DNA"/>
</dbReference>
<evidence type="ECO:0000313" key="3">
    <source>
        <dbReference type="Proteomes" id="UP000516369"/>
    </source>
</evidence>
<accession>A0A7H1N3Z9</accession>
<name>A0A7H1N3Z9_9PROT</name>
<sequence length="126" mass="13922">MTGSGPETNRDGTSAEGDSRSDRPPGDAEEANEERPLTHRAISCTSITIEKMRDRPAAGKFLFNAETIDRLQTYYERVKDLSYRPGATPGIYNAFVYGPGLIVTRSWAKAIPGWSKSIVLGKTIWQ</sequence>
<feature type="region of interest" description="Disordered" evidence="1">
    <location>
        <begin position="1"/>
        <end position="40"/>
    </location>
</feature>
<gene>
    <name evidence="2" type="ORF">HQ394_15250</name>
</gene>
<organism evidence="2 3">
    <name type="scientific">Defluviicoccus vanus</name>
    <dbReference type="NCBI Taxonomy" id="111831"/>
    <lineage>
        <taxon>Bacteria</taxon>
        <taxon>Pseudomonadati</taxon>
        <taxon>Pseudomonadota</taxon>
        <taxon>Alphaproteobacteria</taxon>
        <taxon>Rhodospirillales</taxon>
        <taxon>Rhodospirillaceae</taxon>
        <taxon>Defluviicoccus</taxon>
    </lineage>
</organism>
<dbReference type="AlphaFoldDB" id="A0A7H1N3Z9"/>